<proteinExistence type="predicted"/>
<dbReference type="GO" id="GO:0046872">
    <property type="term" value="F:metal ion binding"/>
    <property type="evidence" value="ECO:0007669"/>
    <property type="project" value="UniProtKB-KW"/>
</dbReference>
<dbReference type="HOGENOM" id="CLU_023606_0_0_1"/>
<evidence type="ECO:0008006" key="9">
    <source>
        <dbReference type="Google" id="ProtNLM"/>
    </source>
</evidence>
<keyword evidence="2" id="KW-0479">Metal-binding</keyword>
<dbReference type="InParanoid" id="A0A061FY73"/>
<feature type="compositionally biased region" description="Polar residues" evidence="3">
    <location>
        <begin position="586"/>
        <end position="595"/>
    </location>
</feature>
<evidence type="ECO:0000259" key="6">
    <source>
        <dbReference type="Pfam" id="PF26138"/>
    </source>
</evidence>
<dbReference type="eggNOG" id="KOG4585">
    <property type="taxonomic scope" value="Eukaryota"/>
</dbReference>
<dbReference type="InterPro" id="IPR024752">
    <property type="entry name" value="Myb/SANT-like_dom"/>
</dbReference>
<evidence type="ECO:0000256" key="3">
    <source>
        <dbReference type="SAM" id="MobiDB-lite"/>
    </source>
</evidence>
<keyword evidence="8" id="KW-1185">Reference proteome</keyword>
<dbReference type="PANTHER" id="PTHR48464">
    <property type="match status" value="1"/>
</dbReference>
<dbReference type="AlphaFoldDB" id="A0A061FY73"/>
<gene>
    <name evidence="7" type="ORF">TCM_014176</name>
</gene>
<sequence length="706" mass="80884">MVRLYLRRDAERRKRLLAMFKFYMEICHAVSSFLTLLSAASTLCTYRPRVRSYALDFATNREYVRRLVYDNDISCISQIRMNRVTFLKLCEMLESIGGLKSTKNMLVDEQVAIFLHIIAHHVKNRVISLNFRRSGESISRHFHNVLAAVLKLQEHLFRKPEPIPTNSTDNQWKWFKNCLGALDGTYIRVKVPSADKPRYRTRKGNIATNMLGVCTPDMQFVFVLPGWEGSVADGRVLRDALRRRNGLKVPNGCYYLVDAGYTNCEGFLAPYRGQRYHLNEWRQGHDPSSHEEFFNMKHAAARNVIERCFGLLKMRWGILRSPSFYPIRIHNRIIIACCLLHNFIRREMSFDPIEMDLGEYVETNIAVDEDFISTIDPTDVWGLLLGFFPLPVQVKTMSTSSARASQSSKGTKRKWNHREDVALVTALIDLHNIGKYNADTGFRGGYLIELENMLATKLPDANLKAKPHIESRIKTLKKEWAIIYDMVQGTHTSGFGWDDQRNMVVADDPVWEAYIQSHKEAAPFRRKSFPFFNELSIIYARDRAIGKDAQTAADILEEMQDCNDTINEEIEGENLAGYNFEDEDFSNIQPQTSAPRSDTTSTRKRKRLNETGDPITSESIIAAATILGENIKEAGIEFSKSVGAEVNIQQKAQELDGILSQVEGLTAMERVLASIKLPESPTLMFVFFSIDPDRRLEWLRTFLADR</sequence>
<dbReference type="InterPro" id="IPR058353">
    <property type="entry name" value="DUF8040"/>
</dbReference>
<evidence type="ECO:0000256" key="2">
    <source>
        <dbReference type="ARBA" id="ARBA00022723"/>
    </source>
</evidence>
<evidence type="ECO:0000259" key="5">
    <source>
        <dbReference type="Pfam" id="PF13359"/>
    </source>
</evidence>
<evidence type="ECO:0000313" key="8">
    <source>
        <dbReference type="Proteomes" id="UP000026915"/>
    </source>
</evidence>
<dbReference type="Proteomes" id="UP000026915">
    <property type="component" value="Chromosome 3"/>
</dbReference>
<dbReference type="Gramene" id="EOY22023">
    <property type="protein sequence ID" value="EOY22023"/>
    <property type="gene ID" value="TCM_014176"/>
</dbReference>
<dbReference type="Pfam" id="PF13359">
    <property type="entry name" value="DDE_Tnp_4"/>
    <property type="match status" value="1"/>
</dbReference>
<feature type="region of interest" description="Disordered" evidence="3">
    <location>
        <begin position="585"/>
        <end position="611"/>
    </location>
</feature>
<accession>A0A061FY73</accession>
<organism evidence="7 8">
    <name type="scientific">Theobroma cacao</name>
    <name type="common">Cacao</name>
    <name type="synonym">Cocoa</name>
    <dbReference type="NCBI Taxonomy" id="3641"/>
    <lineage>
        <taxon>Eukaryota</taxon>
        <taxon>Viridiplantae</taxon>
        <taxon>Streptophyta</taxon>
        <taxon>Embryophyta</taxon>
        <taxon>Tracheophyta</taxon>
        <taxon>Spermatophyta</taxon>
        <taxon>Magnoliopsida</taxon>
        <taxon>eudicotyledons</taxon>
        <taxon>Gunneridae</taxon>
        <taxon>Pentapetalae</taxon>
        <taxon>rosids</taxon>
        <taxon>malvids</taxon>
        <taxon>Malvales</taxon>
        <taxon>Malvaceae</taxon>
        <taxon>Byttnerioideae</taxon>
        <taxon>Theobroma</taxon>
    </lineage>
</organism>
<dbReference type="EMBL" id="CM001881">
    <property type="protein sequence ID" value="EOY22023.1"/>
    <property type="molecule type" value="Genomic_DNA"/>
</dbReference>
<evidence type="ECO:0000259" key="4">
    <source>
        <dbReference type="Pfam" id="PF12776"/>
    </source>
</evidence>
<dbReference type="InterPro" id="IPR027806">
    <property type="entry name" value="HARBI1_dom"/>
</dbReference>
<dbReference type="Pfam" id="PF26138">
    <property type="entry name" value="DUF8040"/>
    <property type="match status" value="1"/>
</dbReference>
<evidence type="ECO:0000256" key="1">
    <source>
        <dbReference type="ARBA" id="ARBA00001968"/>
    </source>
</evidence>
<dbReference type="PANTHER" id="PTHR48464:SF1">
    <property type="entry name" value="MYB_SANT-LIKE DOMAIN-CONTAINING PROTEIN"/>
    <property type="match status" value="1"/>
</dbReference>
<feature type="domain" description="DDE Tnp4" evidence="5">
    <location>
        <begin position="182"/>
        <end position="342"/>
    </location>
</feature>
<feature type="domain" description="Myb/SANT-like" evidence="4">
    <location>
        <begin position="414"/>
        <end position="514"/>
    </location>
</feature>
<reference evidence="7 8" key="1">
    <citation type="journal article" date="2013" name="Genome Biol.">
        <title>The genome sequence of the most widely cultivated cacao type and its use to identify candidate genes regulating pod color.</title>
        <authorList>
            <person name="Motamayor J.C."/>
            <person name="Mockaitis K."/>
            <person name="Schmutz J."/>
            <person name="Haiminen N."/>
            <person name="Iii D.L."/>
            <person name="Cornejo O."/>
            <person name="Findley S.D."/>
            <person name="Zheng P."/>
            <person name="Utro F."/>
            <person name="Royaert S."/>
            <person name="Saski C."/>
            <person name="Jenkins J."/>
            <person name="Podicheti R."/>
            <person name="Zhao M."/>
            <person name="Scheffler B.E."/>
            <person name="Stack J.C."/>
            <person name="Feltus F.A."/>
            <person name="Mustiga G.M."/>
            <person name="Amores F."/>
            <person name="Phillips W."/>
            <person name="Marelli J.P."/>
            <person name="May G.D."/>
            <person name="Shapiro H."/>
            <person name="Ma J."/>
            <person name="Bustamante C.D."/>
            <person name="Schnell R.J."/>
            <person name="Main D."/>
            <person name="Gilbert D."/>
            <person name="Parida L."/>
            <person name="Kuhn D.N."/>
        </authorList>
    </citation>
    <scope>NUCLEOTIDE SEQUENCE [LARGE SCALE GENOMIC DNA]</scope>
    <source>
        <strain evidence="8">cv. Matina 1-6</strain>
    </source>
</reference>
<protein>
    <recommendedName>
        <fullName evidence="9">Myb/SANT-like domain-containing protein</fullName>
    </recommendedName>
</protein>
<evidence type="ECO:0000313" key="7">
    <source>
        <dbReference type="EMBL" id="EOY22023.1"/>
    </source>
</evidence>
<name>A0A061FY73_THECC</name>
<feature type="domain" description="DUF8040" evidence="6">
    <location>
        <begin position="59"/>
        <end position="150"/>
    </location>
</feature>
<dbReference type="Pfam" id="PF12776">
    <property type="entry name" value="Myb_DNA-bind_3"/>
    <property type="match status" value="1"/>
</dbReference>
<comment type="cofactor">
    <cofactor evidence="1">
        <name>a divalent metal cation</name>
        <dbReference type="ChEBI" id="CHEBI:60240"/>
    </cofactor>
</comment>
<dbReference type="OMA" id="HECLKAM"/>